<dbReference type="PROSITE" id="PS50987">
    <property type="entry name" value="HTH_ARSR_2"/>
    <property type="match status" value="1"/>
</dbReference>
<dbReference type="GO" id="GO:0003700">
    <property type="term" value="F:DNA-binding transcription factor activity"/>
    <property type="evidence" value="ECO:0007669"/>
    <property type="project" value="InterPro"/>
</dbReference>
<dbReference type="Gene3D" id="1.10.10.10">
    <property type="entry name" value="Winged helix-like DNA-binding domain superfamily/Winged helix DNA-binding domain"/>
    <property type="match status" value="1"/>
</dbReference>
<reference evidence="2 3" key="1">
    <citation type="journal article" date="2016" name="Nat. Commun.">
        <title>Thousands of microbial genomes shed light on interconnected biogeochemical processes in an aquifer system.</title>
        <authorList>
            <person name="Anantharaman K."/>
            <person name="Brown C.T."/>
            <person name="Hug L.A."/>
            <person name="Sharon I."/>
            <person name="Castelle C.J."/>
            <person name="Probst A.J."/>
            <person name="Thomas B.C."/>
            <person name="Singh A."/>
            <person name="Wilkins M.J."/>
            <person name="Karaoz U."/>
            <person name="Brodie E.L."/>
            <person name="Williams K.H."/>
            <person name="Hubbard S.S."/>
            <person name="Banfield J.F."/>
        </authorList>
    </citation>
    <scope>NUCLEOTIDE SEQUENCE [LARGE SCALE GENOMIC DNA]</scope>
</reference>
<feature type="domain" description="HTH arsR-type" evidence="1">
    <location>
        <begin position="1"/>
        <end position="91"/>
    </location>
</feature>
<dbReference type="InterPro" id="IPR036390">
    <property type="entry name" value="WH_DNA-bd_sf"/>
</dbReference>
<evidence type="ECO:0000313" key="2">
    <source>
        <dbReference type="EMBL" id="OGI92229.1"/>
    </source>
</evidence>
<accession>A0A1F6XD82</accession>
<dbReference type="AlphaFoldDB" id="A0A1F6XD82"/>
<dbReference type="SUPFAM" id="SSF46785">
    <property type="entry name" value="Winged helix' DNA-binding domain"/>
    <property type="match status" value="1"/>
</dbReference>
<evidence type="ECO:0000313" key="3">
    <source>
        <dbReference type="Proteomes" id="UP000179381"/>
    </source>
</evidence>
<organism evidence="2 3">
    <name type="scientific">Candidatus Nomurabacteria bacterium RIFCSPLOWO2_01_FULL_46_18</name>
    <dbReference type="NCBI Taxonomy" id="1801783"/>
    <lineage>
        <taxon>Bacteria</taxon>
        <taxon>Candidatus Nomuraibacteriota</taxon>
    </lineage>
</organism>
<comment type="caution">
    <text evidence="2">The sequence shown here is derived from an EMBL/GenBank/DDBJ whole genome shotgun (WGS) entry which is preliminary data.</text>
</comment>
<dbReference type="EMBL" id="MFVH01000015">
    <property type="protein sequence ID" value="OGI92229.1"/>
    <property type="molecule type" value="Genomic_DNA"/>
</dbReference>
<dbReference type="Pfam" id="PF25212">
    <property type="entry name" value="HVO_A0114"/>
    <property type="match status" value="1"/>
</dbReference>
<sequence length="91" mass="10745">MRKKTNRELERIVKGFASHRRLQILKLLSKEPELSLIEISERVKSDFKNISAHIHKMTIAGLVMKRNEDKLVRHTLTRRGNLVLKFVRTLE</sequence>
<name>A0A1F6XD82_9BACT</name>
<dbReference type="Proteomes" id="UP000179381">
    <property type="component" value="Unassembled WGS sequence"/>
</dbReference>
<evidence type="ECO:0000259" key="1">
    <source>
        <dbReference type="PROSITE" id="PS50987"/>
    </source>
</evidence>
<proteinExistence type="predicted"/>
<dbReference type="InterPro" id="IPR036388">
    <property type="entry name" value="WH-like_DNA-bd_sf"/>
</dbReference>
<dbReference type="InterPro" id="IPR001845">
    <property type="entry name" value="HTH_ArsR_DNA-bd_dom"/>
</dbReference>
<protein>
    <recommendedName>
        <fullName evidence="1">HTH arsR-type domain-containing protein</fullName>
    </recommendedName>
</protein>
<gene>
    <name evidence="2" type="ORF">A2933_02505</name>
</gene>
<dbReference type="SMART" id="SM00418">
    <property type="entry name" value="HTH_ARSR"/>
    <property type="match status" value="1"/>
</dbReference>